<evidence type="ECO:0000256" key="3">
    <source>
        <dbReference type="SAM" id="Phobius"/>
    </source>
</evidence>
<dbReference type="PANTHER" id="PTHR45138">
    <property type="entry name" value="REGULATORY COMPONENTS OF SENSORY TRANSDUCTION SYSTEM"/>
    <property type="match status" value="1"/>
</dbReference>
<dbReference type="FunFam" id="3.30.70.270:FF:000001">
    <property type="entry name" value="Diguanylate cyclase domain protein"/>
    <property type="match status" value="1"/>
</dbReference>
<feature type="transmembrane region" description="Helical" evidence="3">
    <location>
        <begin position="33"/>
        <end position="54"/>
    </location>
</feature>
<dbReference type="OrthoDB" id="9813903at2"/>
<dbReference type="KEGG" id="tvl:FAZ95_20850"/>
<dbReference type="AlphaFoldDB" id="A0A4P8ISM3"/>
<reference evidence="5 6" key="1">
    <citation type="submission" date="2019-05" db="EMBL/GenBank/DDBJ databases">
        <title>Burkholderia sp. DHOD12, isolated from subtropical forest soil.</title>
        <authorList>
            <person name="Gao Z.-H."/>
            <person name="Qiu L.-H."/>
        </authorList>
    </citation>
    <scope>NUCLEOTIDE SEQUENCE [LARGE SCALE GENOMIC DNA]</scope>
    <source>
        <strain evidence="5 6">DHOD12</strain>
    </source>
</reference>
<dbReference type="SMART" id="SM00267">
    <property type="entry name" value="GGDEF"/>
    <property type="match status" value="1"/>
</dbReference>
<comment type="catalytic activity">
    <reaction evidence="2">
        <text>2 GTP = 3',3'-c-di-GMP + 2 diphosphate</text>
        <dbReference type="Rhea" id="RHEA:24898"/>
        <dbReference type="ChEBI" id="CHEBI:33019"/>
        <dbReference type="ChEBI" id="CHEBI:37565"/>
        <dbReference type="ChEBI" id="CHEBI:58805"/>
        <dbReference type="EC" id="2.7.7.65"/>
    </reaction>
</comment>
<keyword evidence="3" id="KW-0812">Transmembrane</keyword>
<feature type="domain" description="GGDEF" evidence="4">
    <location>
        <begin position="251"/>
        <end position="383"/>
    </location>
</feature>
<keyword evidence="3" id="KW-0472">Membrane</keyword>
<dbReference type="InterPro" id="IPR029787">
    <property type="entry name" value="Nucleotide_cyclase"/>
</dbReference>
<feature type="transmembrane region" description="Helical" evidence="3">
    <location>
        <begin position="89"/>
        <end position="109"/>
    </location>
</feature>
<dbReference type="InterPro" id="IPR043128">
    <property type="entry name" value="Rev_trsase/Diguanyl_cyclase"/>
</dbReference>
<gene>
    <name evidence="5" type="ORF">FAZ95_20850</name>
</gene>
<dbReference type="NCBIfam" id="TIGR00254">
    <property type="entry name" value="GGDEF"/>
    <property type="match status" value="1"/>
</dbReference>
<sequence>MLSPVGLIGIAILSCVISMAVFGSLLKAAIPGLARWFTAYGLVTVALVVLELRGHERENFAAMGASALLLIGALLMLQGCRQFFGRPPVHGLELAGVGAVLVGLVYWTFVAPNLSARVTMMSLYFAYARLAIAWMAYRYRPLHRPQYSYLFVAITALAGAIFHVARGLAYFTGLSHQTVFFEPSPLNIAFLALGILTLPFLSIGMVMLAHDRLAERMERLATIDELTGALVRRAFIARVETLLAAACAGKRKLSLAILDIDHFKAVNDQHGHAVGDHTLAHFVSLLSQGIRRTDVIGRLGGEEFAILFVSAGKAEAARLVDQLRTTVTASPAPAGSSAIACSFSAGVDEFGDGDTLTAVLARADAALYAAKAMGRNCVVVAPSPEGLSVECMEAD</sequence>
<dbReference type="InterPro" id="IPR000160">
    <property type="entry name" value="GGDEF_dom"/>
</dbReference>
<evidence type="ECO:0000256" key="2">
    <source>
        <dbReference type="ARBA" id="ARBA00034247"/>
    </source>
</evidence>
<accession>A0A4P8ISM3</accession>
<dbReference type="PROSITE" id="PS50887">
    <property type="entry name" value="GGDEF"/>
    <property type="match status" value="1"/>
</dbReference>
<keyword evidence="6" id="KW-1185">Reference proteome</keyword>
<evidence type="ECO:0000313" key="5">
    <source>
        <dbReference type="EMBL" id="QCP51386.1"/>
    </source>
</evidence>
<dbReference type="InterPro" id="IPR050469">
    <property type="entry name" value="Diguanylate_Cyclase"/>
</dbReference>
<feature type="transmembrane region" description="Helical" evidence="3">
    <location>
        <begin position="6"/>
        <end position="26"/>
    </location>
</feature>
<dbReference type="Gene3D" id="3.30.70.270">
    <property type="match status" value="1"/>
</dbReference>
<dbReference type="GO" id="GO:0052621">
    <property type="term" value="F:diguanylate cyclase activity"/>
    <property type="evidence" value="ECO:0007669"/>
    <property type="project" value="UniProtKB-EC"/>
</dbReference>
<dbReference type="EC" id="2.7.7.65" evidence="1"/>
<feature type="transmembrane region" description="Helical" evidence="3">
    <location>
        <begin position="60"/>
        <end position="77"/>
    </location>
</feature>
<protein>
    <recommendedName>
        <fullName evidence="1">diguanylate cyclase</fullName>
        <ecNumber evidence="1">2.7.7.65</ecNumber>
    </recommendedName>
</protein>
<dbReference type="RefSeq" id="WP_137334171.1">
    <property type="nucleotide sequence ID" value="NZ_CP040077.1"/>
</dbReference>
<keyword evidence="3" id="KW-1133">Transmembrane helix</keyword>
<dbReference type="Proteomes" id="UP000298656">
    <property type="component" value="Chromosome 1"/>
</dbReference>
<feature type="transmembrane region" description="Helical" evidence="3">
    <location>
        <begin position="188"/>
        <end position="209"/>
    </location>
</feature>
<proteinExistence type="predicted"/>
<organism evidence="5 6">
    <name type="scientific">Trinickia violacea</name>
    <dbReference type="NCBI Taxonomy" id="2571746"/>
    <lineage>
        <taxon>Bacteria</taxon>
        <taxon>Pseudomonadati</taxon>
        <taxon>Pseudomonadota</taxon>
        <taxon>Betaproteobacteria</taxon>
        <taxon>Burkholderiales</taxon>
        <taxon>Burkholderiaceae</taxon>
        <taxon>Trinickia</taxon>
    </lineage>
</organism>
<dbReference type="Pfam" id="PF00990">
    <property type="entry name" value="GGDEF"/>
    <property type="match status" value="1"/>
</dbReference>
<dbReference type="PANTHER" id="PTHR45138:SF9">
    <property type="entry name" value="DIGUANYLATE CYCLASE DGCM-RELATED"/>
    <property type="match status" value="1"/>
</dbReference>
<evidence type="ECO:0000313" key="6">
    <source>
        <dbReference type="Proteomes" id="UP000298656"/>
    </source>
</evidence>
<dbReference type="EMBL" id="CP040077">
    <property type="protein sequence ID" value="QCP51386.1"/>
    <property type="molecule type" value="Genomic_DNA"/>
</dbReference>
<feature type="transmembrane region" description="Helical" evidence="3">
    <location>
        <begin position="121"/>
        <end position="137"/>
    </location>
</feature>
<dbReference type="CDD" id="cd01949">
    <property type="entry name" value="GGDEF"/>
    <property type="match status" value="1"/>
</dbReference>
<name>A0A4P8ISM3_9BURK</name>
<feature type="transmembrane region" description="Helical" evidence="3">
    <location>
        <begin position="149"/>
        <end position="168"/>
    </location>
</feature>
<dbReference type="SUPFAM" id="SSF55073">
    <property type="entry name" value="Nucleotide cyclase"/>
    <property type="match status" value="1"/>
</dbReference>
<evidence type="ECO:0000256" key="1">
    <source>
        <dbReference type="ARBA" id="ARBA00012528"/>
    </source>
</evidence>
<evidence type="ECO:0000259" key="4">
    <source>
        <dbReference type="PROSITE" id="PS50887"/>
    </source>
</evidence>